<dbReference type="AlphaFoldDB" id="A0AAV5TG01"/>
<evidence type="ECO:0000313" key="3">
    <source>
        <dbReference type="Proteomes" id="UP001432027"/>
    </source>
</evidence>
<evidence type="ECO:0000256" key="1">
    <source>
        <dbReference type="SAM" id="MobiDB-lite"/>
    </source>
</evidence>
<gene>
    <name evidence="2" type="ORF">PENTCL1PPCAC_14678</name>
</gene>
<accession>A0AAV5TG01</accession>
<name>A0AAV5TG01_9BILA</name>
<feature type="non-terminal residue" evidence="2">
    <location>
        <position position="1"/>
    </location>
</feature>
<dbReference type="EMBL" id="BTSX01000004">
    <property type="protein sequence ID" value="GMS92503.1"/>
    <property type="molecule type" value="Genomic_DNA"/>
</dbReference>
<sequence length="77" mass="8137">CISRRSNVSASAFTQSPDSSGFSAMRPYSLQSNSALQPVGNSFLSSKLRLVSTSALAASSRDSFVIFAIVIGHHNES</sequence>
<organism evidence="2 3">
    <name type="scientific">Pristionchus entomophagus</name>
    <dbReference type="NCBI Taxonomy" id="358040"/>
    <lineage>
        <taxon>Eukaryota</taxon>
        <taxon>Metazoa</taxon>
        <taxon>Ecdysozoa</taxon>
        <taxon>Nematoda</taxon>
        <taxon>Chromadorea</taxon>
        <taxon>Rhabditida</taxon>
        <taxon>Rhabditina</taxon>
        <taxon>Diplogasteromorpha</taxon>
        <taxon>Diplogasteroidea</taxon>
        <taxon>Neodiplogasteridae</taxon>
        <taxon>Pristionchus</taxon>
    </lineage>
</organism>
<feature type="compositionally biased region" description="Polar residues" evidence="1">
    <location>
        <begin position="1"/>
        <end position="22"/>
    </location>
</feature>
<proteinExistence type="predicted"/>
<comment type="caution">
    <text evidence="2">The sequence shown here is derived from an EMBL/GenBank/DDBJ whole genome shotgun (WGS) entry which is preliminary data.</text>
</comment>
<evidence type="ECO:0000313" key="2">
    <source>
        <dbReference type="EMBL" id="GMS92503.1"/>
    </source>
</evidence>
<reference evidence="2" key="1">
    <citation type="submission" date="2023-10" db="EMBL/GenBank/DDBJ databases">
        <title>Genome assembly of Pristionchus species.</title>
        <authorList>
            <person name="Yoshida K."/>
            <person name="Sommer R.J."/>
        </authorList>
    </citation>
    <scope>NUCLEOTIDE SEQUENCE</scope>
    <source>
        <strain evidence="2">RS0144</strain>
    </source>
</reference>
<keyword evidence="3" id="KW-1185">Reference proteome</keyword>
<dbReference type="Proteomes" id="UP001432027">
    <property type="component" value="Unassembled WGS sequence"/>
</dbReference>
<protein>
    <submittedName>
        <fullName evidence="2">Uncharacterized protein</fullName>
    </submittedName>
</protein>
<feature type="region of interest" description="Disordered" evidence="1">
    <location>
        <begin position="1"/>
        <end position="25"/>
    </location>
</feature>